<dbReference type="GO" id="GO:0009055">
    <property type="term" value="F:electron transfer activity"/>
    <property type="evidence" value="ECO:0007669"/>
    <property type="project" value="InterPro"/>
</dbReference>
<proteinExistence type="predicted"/>
<keyword evidence="10" id="KW-1185">Reference proteome</keyword>
<feature type="chain" id="PRO_5026924632" evidence="7">
    <location>
        <begin position="25"/>
        <end position="105"/>
    </location>
</feature>
<dbReference type="Gene3D" id="1.10.760.10">
    <property type="entry name" value="Cytochrome c-like domain"/>
    <property type="match status" value="1"/>
</dbReference>
<keyword evidence="7" id="KW-0732">Signal</keyword>
<dbReference type="PANTHER" id="PTHR33751:SF9">
    <property type="entry name" value="CYTOCHROME C4"/>
    <property type="match status" value="1"/>
</dbReference>
<dbReference type="GO" id="GO:0020037">
    <property type="term" value="F:heme binding"/>
    <property type="evidence" value="ECO:0007669"/>
    <property type="project" value="InterPro"/>
</dbReference>
<dbReference type="InterPro" id="IPR050597">
    <property type="entry name" value="Cytochrome_c_Oxidase_Subunit"/>
</dbReference>
<evidence type="ECO:0000313" key="9">
    <source>
        <dbReference type="EMBL" id="MVQ28549.1"/>
    </source>
</evidence>
<dbReference type="PANTHER" id="PTHR33751">
    <property type="entry name" value="CBB3-TYPE CYTOCHROME C OXIDASE SUBUNIT FIXP"/>
    <property type="match status" value="1"/>
</dbReference>
<evidence type="ECO:0000256" key="3">
    <source>
        <dbReference type="ARBA" id="ARBA00022723"/>
    </source>
</evidence>
<dbReference type="PROSITE" id="PS51007">
    <property type="entry name" value="CYTC"/>
    <property type="match status" value="1"/>
</dbReference>
<organism evidence="9 10">
    <name type="scientific">Ramlibacter pinisoli</name>
    <dbReference type="NCBI Taxonomy" id="2682844"/>
    <lineage>
        <taxon>Bacteria</taxon>
        <taxon>Pseudomonadati</taxon>
        <taxon>Pseudomonadota</taxon>
        <taxon>Betaproteobacteria</taxon>
        <taxon>Burkholderiales</taxon>
        <taxon>Comamonadaceae</taxon>
        <taxon>Ramlibacter</taxon>
    </lineage>
</organism>
<dbReference type="RefSeq" id="WP_157396643.1">
    <property type="nucleotide sequence ID" value="NZ_WSEL01000003.1"/>
</dbReference>
<dbReference type="InterPro" id="IPR036909">
    <property type="entry name" value="Cyt_c-like_dom_sf"/>
</dbReference>
<keyword evidence="3 6" id="KW-0479">Metal-binding</keyword>
<dbReference type="AlphaFoldDB" id="A0A6N8INV9"/>
<accession>A0A6N8INV9</accession>
<evidence type="ECO:0000256" key="1">
    <source>
        <dbReference type="ARBA" id="ARBA00022448"/>
    </source>
</evidence>
<evidence type="ECO:0000256" key="2">
    <source>
        <dbReference type="ARBA" id="ARBA00022617"/>
    </source>
</evidence>
<gene>
    <name evidence="9" type="ORF">GON04_03775</name>
</gene>
<evidence type="ECO:0000259" key="8">
    <source>
        <dbReference type="PROSITE" id="PS51007"/>
    </source>
</evidence>
<evidence type="ECO:0000256" key="4">
    <source>
        <dbReference type="ARBA" id="ARBA00022982"/>
    </source>
</evidence>
<keyword evidence="1" id="KW-0813">Transport</keyword>
<keyword evidence="2 6" id="KW-0349">Heme</keyword>
<evidence type="ECO:0000256" key="5">
    <source>
        <dbReference type="ARBA" id="ARBA00023004"/>
    </source>
</evidence>
<name>A0A6N8INV9_9BURK</name>
<dbReference type="GO" id="GO:0046872">
    <property type="term" value="F:metal ion binding"/>
    <property type="evidence" value="ECO:0007669"/>
    <property type="project" value="UniProtKB-KW"/>
</dbReference>
<reference evidence="9 10" key="1">
    <citation type="submission" date="2019-12" db="EMBL/GenBank/DDBJ databases">
        <authorList>
            <person name="Huq M.A."/>
        </authorList>
    </citation>
    <scope>NUCLEOTIDE SEQUENCE [LARGE SCALE GENOMIC DNA]</scope>
    <source>
        <strain evidence="9 10">MAH-25</strain>
    </source>
</reference>
<protein>
    <submittedName>
        <fullName evidence="9">C-type cytochrome</fullName>
    </submittedName>
</protein>
<evidence type="ECO:0000313" key="10">
    <source>
        <dbReference type="Proteomes" id="UP000469385"/>
    </source>
</evidence>
<feature type="domain" description="Cytochrome c" evidence="8">
    <location>
        <begin position="19"/>
        <end position="104"/>
    </location>
</feature>
<dbReference type="EMBL" id="WSEL01000003">
    <property type="protein sequence ID" value="MVQ28549.1"/>
    <property type="molecule type" value="Genomic_DNA"/>
</dbReference>
<keyword evidence="4" id="KW-0249">Electron transport</keyword>
<dbReference type="Pfam" id="PF00034">
    <property type="entry name" value="Cytochrom_C"/>
    <property type="match status" value="1"/>
</dbReference>
<sequence>MSLPRPRFAASLAALVLAAAPAWGSPPLQVATLAATCANCHGTQGRAVAGSPLPTLAGMPSDAMLAQLRAFRAGTRPSTIMAQLSKGYSEAQLEQVAEYFARQPR</sequence>
<evidence type="ECO:0000256" key="7">
    <source>
        <dbReference type="SAM" id="SignalP"/>
    </source>
</evidence>
<dbReference type="SUPFAM" id="SSF46626">
    <property type="entry name" value="Cytochrome c"/>
    <property type="match status" value="1"/>
</dbReference>
<dbReference type="InterPro" id="IPR009056">
    <property type="entry name" value="Cyt_c-like_dom"/>
</dbReference>
<feature type="signal peptide" evidence="7">
    <location>
        <begin position="1"/>
        <end position="24"/>
    </location>
</feature>
<keyword evidence="5 6" id="KW-0408">Iron</keyword>
<comment type="caution">
    <text evidence="9">The sequence shown here is derived from an EMBL/GenBank/DDBJ whole genome shotgun (WGS) entry which is preliminary data.</text>
</comment>
<evidence type="ECO:0000256" key="6">
    <source>
        <dbReference type="PROSITE-ProRule" id="PRU00433"/>
    </source>
</evidence>
<dbReference type="Proteomes" id="UP000469385">
    <property type="component" value="Unassembled WGS sequence"/>
</dbReference>